<sequence>MSLRSPLVYCLPDETARVARAAFPRGNSYLQMYDALGPLFANPDFADLYPGDGQPAEDPAQLALVTIFQFVEGLSDRQAADAVRGRIDWKYALCLPLEDEGFDASVLSEFRARLIAGGAERRLFEAVLERLKEHQLVKPRGRQRTDSTPVLAAIQVLSRLECMGEMLRHALDTLARVAPAWLRAWVPASWFDRYGRRFQDYRLPAGKDARTTLAEEIGADGRQLLAAIYNPAAPAWLREVPAVQTLWRCWLQQFHAGDPIRWRAAEDLPPAPLLLTTPYDPEARYSRKRATEWVGYKVHLTETCDADGPSIITDVATTPAPAPDNTVTAEIQERLAARGLLPRAHLVDAGYVAAAHLVSSRAMHDCDLVGPTGPERSWQARAGEGFGTTHFVIEWEAQRATTCPQGKGSVAWKDADDADGHPVAIIRFGLADCRACSA</sequence>
<feature type="non-terminal residue" evidence="2">
    <location>
        <position position="438"/>
    </location>
</feature>
<evidence type="ECO:0000313" key="2">
    <source>
        <dbReference type="EMBL" id="CAA9589218.1"/>
    </source>
</evidence>
<name>A0A6J4VWH9_9BACT</name>
<organism evidence="2">
    <name type="scientific">uncultured Thermomicrobiales bacterium</name>
    <dbReference type="NCBI Taxonomy" id="1645740"/>
    <lineage>
        <taxon>Bacteria</taxon>
        <taxon>Pseudomonadati</taxon>
        <taxon>Thermomicrobiota</taxon>
        <taxon>Thermomicrobia</taxon>
        <taxon>Thermomicrobiales</taxon>
        <taxon>environmental samples</taxon>
    </lineage>
</organism>
<accession>A0A6J4VWH9</accession>
<protein>
    <recommendedName>
        <fullName evidence="1">Transposase InsH N-terminal domain-containing protein</fullName>
    </recommendedName>
</protein>
<dbReference type="InterPro" id="IPR008490">
    <property type="entry name" value="Transposase_InsH_N"/>
</dbReference>
<evidence type="ECO:0000259" key="1">
    <source>
        <dbReference type="Pfam" id="PF05598"/>
    </source>
</evidence>
<dbReference type="AlphaFoldDB" id="A0A6J4VWH9"/>
<feature type="domain" description="Transposase InsH N-terminal" evidence="1">
    <location>
        <begin position="21"/>
        <end position="113"/>
    </location>
</feature>
<dbReference type="Pfam" id="PF05598">
    <property type="entry name" value="DUF772"/>
    <property type="match status" value="1"/>
</dbReference>
<reference evidence="2" key="1">
    <citation type="submission" date="2020-02" db="EMBL/GenBank/DDBJ databases">
        <authorList>
            <person name="Meier V. D."/>
        </authorList>
    </citation>
    <scope>NUCLEOTIDE SEQUENCE</scope>
    <source>
        <strain evidence="2">AVDCRST_MAG88</strain>
    </source>
</reference>
<dbReference type="PANTHER" id="PTHR35604">
    <property type="entry name" value="TRANSPOSASE INSH FOR INSERTION SEQUENCE ELEMENT IS5A-RELATED"/>
    <property type="match status" value="1"/>
</dbReference>
<dbReference type="EMBL" id="CADCWM010001161">
    <property type="protein sequence ID" value="CAA9589218.1"/>
    <property type="molecule type" value="Genomic_DNA"/>
</dbReference>
<proteinExistence type="predicted"/>
<gene>
    <name evidence="2" type="ORF">AVDCRST_MAG88-4533</name>
</gene>
<dbReference type="PANTHER" id="PTHR35604:SF2">
    <property type="entry name" value="TRANSPOSASE INSH FOR INSERTION SEQUENCE ELEMENT IS5A-RELATED"/>
    <property type="match status" value="1"/>
</dbReference>